<feature type="non-terminal residue" evidence="1">
    <location>
        <position position="1"/>
    </location>
</feature>
<accession>A0A819S268</accession>
<organism evidence="1 2">
    <name type="scientific">Rotaria sordida</name>
    <dbReference type="NCBI Taxonomy" id="392033"/>
    <lineage>
        <taxon>Eukaryota</taxon>
        <taxon>Metazoa</taxon>
        <taxon>Spiralia</taxon>
        <taxon>Gnathifera</taxon>
        <taxon>Rotifera</taxon>
        <taxon>Eurotatoria</taxon>
        <taxon>Bdelloidea</taxon>
        <taxon>Philodinida</taxon>
        <taxon>Philodinidae</taxon>
        <taxon>Rotaria</taxon>
    </lineage>
</organism>
<protein>
    <submittedName>
        <fullName evidence="1">Uncharacterized protein</fullName>
    </submittedName>
</protein>
<comment type="caution">
    <text evidence="1">The sequence shown here is derived from an EMBL/GenBank/DDBJ whole genome shotgun (WGS) entry which is preliminary data.</text>
</comment>
<evidence type="ECO:0000313" key="2">
    <source>
        <dbReference type="Proteomes" id="UP000663823"/>
    </source>
</evidence>
<sequence>ILYSTIEDCIIVLNQSSSYQQQQQRLIINNLISLSIDNQYLLSLYLINIYIYDYKSDNKSLVEEKQKENVLGVEDSLNDFSFVKWRREYNGKRLWPHDQLPQRDLVNYPPYRLHQSPNSVRCKEYIVLSDDFTEYIILAAAVITLVKKLGPTVENVFRGWHQEEVDIYNSVVNYSKAMTG</sequence>
<name>A0A819S268_9BILA</name>
<reference evidence="1" key="1">
    <citation type="submission" date="2021-02" db="EMBL/GenBank/DDBJ databases">
        <authorList>
            <person name="Nowell W R."/>
        </authorList>
    </citation>
    <scope>NUCLEOTIDE SEQUENCE</scope>
</reference>
<dbReference type="EMBL" id="CAJOAX010009431">
    <property type="protein sequence ID" value="CAF4056153.1"/>
    <property type="molecule type" value="Genomic_DNA"/>
</dbReference>
<gene>
    <name evidence="1" type="ORF">OTI717_LOCUS31905</name>
</gene>
<dbReference type="Proteomes" id="UP000663823">
    <property type="component" value="Unassembled WGS sequence"/>
</dbReference>
<dbReference type="AlphaFoldDB" id="A0A819S268"/>
<evidence type="ECO:0000313" key="1">
    <source>
        <dbReference type="EMBL" id="CAF4056153.1"/>
    </source>
</evidence>
<proteinExistence type="predicted"/>